<keyword evidence="2" id="KW-1185">Reference proteome</keyword>
<proteinExistence type="predicted"/>
<organism evidence="1 2">
    <name type="scientific">Candidatus Thiomargarita nelsonii</name>
    <dbReference type="NCBI Taxonomy" id="1003181"/>
    <lineage>
        <taxon>Bacteria</taxon>
        <taxon>Pseudomonadati</taxon>
        <taxon>Pseudomonadota</taxon>
        <taxon>Gammaproteobacteria</taxon>
        <taxon>Thiotrichales</taxon>
        <taxon>Thiotrichaceae</taxon>
        <taxon>Thiomargarita</taxon>
    </lineage>
</organism>
<accession>A0A176S1V4</accession>
<dbReference type="Proteomes" id="UP000076962">
    <property type="component" value="Unassembled WGS sequence"/>
</dbReference>
<dbReference type="EMBL" id="LUTY01001243">
    <property type="protein sequence ID" value="OAD21995.1"/>
    <property type="molecule type" value="Genomic_DNA"/>
</dbReference>
<evidence type="ECO:0000313" key="1">
    <source>
        <dbReference type="EMBL" id="OAD21995.1"/>
    </source>
</evidence>
<sequence length="98" mass="11594">MCHFSYQILFFQPQVFWPILMPLEFPYSAELAHASMLGFSPLRLVLFTTANALICYRFRYALPILRSTAIKLIKMNLKAKFYTYPIIINSRYSLSFRQ</sequence>
<gene>
    <name evidence="1" type="ORF">THIOM_002222</name>
</gene>
<dbReference type="AlphaFoldDB" id="A0A176S1V4"/>
<name>A0A176S1V4_9GAMM</name>
<comment type="caution">
    <text evidence="1">The sequence shown here is derived from an EMBL/GenBank/DDBJ whole genome shotgun (WGS) entry which is preliminary data.</text>
</comment>
<evidence type="ECO:0000313" key="2">
    <source>
        <dbReference type="Proteomes" id="UP000076962"/>
    </source>
</evidence>
<reference evidence="1 2" key="1">
    <citation type="submission" date="2016-05" db="EMBL/GenBank/DDBJ databases">
        <title>Single-cell genome of chain-forming Candidatus Thiomargarita nelsonii and comparison to other large sulfur-oxidizing bacteria.</title>
        <authorList>
            <person name="Winkel M."/>
            <person name="Salman V."/>
            <person name="Woyke T."/>
            <person name="Schulz-Vogt H."/>
            <person name="Richter M."/>
            <person name="Flood B."/>
            <person name="Bailey J."/>
            <person name="Amann R."/>
            <person name="Mussmann M."/>
        </authorList>
    </citation>
    <scope>NUCLEOTIDE SEQUENCE [LARGE SCALE GENOMIC DNA]</scope>
    <source>
        <strain evidence="1 2">THI036</strain>
    </source>
</reference>
<protein>
    <submittedName>
        <fullName evidence="1">Uncharacterized protein</fullName>
    </submittedName>
</protein>